<reference evidence="3" key="1">
    <citation type="submission" date="2014-03" db="EMBL/GenBank/DDBJ databases">
        <authorList>
            <person name="Aksoy S."/>
            <person name="Warren W."/>
            <person name="Wilson R.K."/>
        </authorList>
    </citation>
    <scope>NUCLEOTIDE SEQUENCE [LARGE SCALE GENOMIC DNA]</scope>
    <source>
        <strain evidence="3">IAEA</strain>
    </source>
</reference>
<dbReference type="STRING" id="7398.A0A1A9Z2D1"/>
<dbReference type="InterPro" id="IPR036691">
    <property type="entry name" value="Endo/exonu/phosph_ase_sf"/>
</dbReference>
<name>A0A1A9Z2D1_GLOPL</name>
<protein>
    <recommendedName>
        <fullName evidence="1">Inositol polyphosphate-related phosphatase domain-containing protein</fullName>
    </recommendedName>
</protein>
<dbReference type="Proteomes" id="UP000092445">
    <property type="component" value="Unassembled WGS sequence"/>
</dbReference>
<dbReference type="PANTHER" id="PTHR11200:SF275">
    <property type="entry name" value="LD06095P"/>
    <property type="match status" value="1"/>
</dbReference>
<dbReference type="PANTHER" id="PTHR11200">
    <property type="entry name" value="INOSITOL 5-PHOSPHATASE"/>
    <property type="match status" value="1"/>
</dbReference>
<dbReference type="AlphaFoldDB" id="A0A1A9Z2D1"/>
<dbReference type="EnsemblMetazoa" id="GPAI001617-RA">
    <property type="protein sequence ID" value="GPAI001617-PA"/>
    <property type="gene ID" value="GPAI001617"/>
</dbReference>
<evidence type="ECO:0000313" key="2">
    <source>
        <dbReference type="EnsemblMetazoa" id="GPAI001617-PA"/>
    </source>
</evidence>
<dbReference type="Pfam" id="PF22669">
    <property type="entry name" value="Exo_endo_phos2"/>
    <property type="match status" value="1"/>
</dbReference>
<evidence type="ECO:0000259" key="1">
    <source>
        <dbReference type="SMART" id="SM00128"/>
    </source>
</evidence>
<organism evidence="2 3">
    <name type="scientific">Glossina pallidipes</name>
    <name type="common">Tsetse fly</name>
    <dbReference type="NCBI Taxonomy" id="7398"/>
    <lineage>
        <taxon>Eukaryota</taxon>
        <taxon>Metazoa</taxon>
        <taxon>Ecdysozoa</taxon>
        <taxon>Arthropoda</taxon>
        <taxon>Hexapoda</taxon>
        <taxon>Insecta</taxon>
        <taxon>Pterygota</taxon>
        <taxon>Neoptera</taxon>
        <taxon>Endopterygota</taxon>
        <taxon>Diptera</taxon>
        <taxon>Brachycera</taxon>
        <taxon>Muscomorpha</taxon>
        <taxon>Hippoboscoidea</taxon>
        <taxon>Glossinidae</taxon>
        <taxon>Glossina</taxon>
    </lineage>
</organism>
<dbReference type="GO" id="GO:0005886">
    <property type="term" value="C:plasma membrane"/>
    <property type="evidence" value="ECO:0007669"/>
    <property type="project" value="TreeGrafter"/>
</dbReference>
<evidence type="ECO:0000313" key="3">
    <source>
        <dbReference type="Proteomes" id="UP000092445"/>
    </source>
</evidence>
<dbReference type="GO" id="GO:0005737">
    <property type="term" value="C:cytoplasm"/>
    <property type="evidence" value="ECO:0007669"/>
    <property type="project" value="TreeGrafter"/>
</dbReference>
<dbReference type="GO" id="GO:0004439">
    <property type="term" value="F:phosphatidylinositol-4,5-bisphosphate 5-phosphatase activity"/>
    <property type="evidence" value="ECO:0007669"/>
    <property type="project" value="TreeGrafter"/>
</dbReference>
<proteinExistence type="predicted"/>
<sequence length="382" mass="44020">MSSAQSYAASGSVLTGSTDILVQICLYILTWNVDGHYPSISLNDALSINSSVCPNGSHLPDIYVVSFQNTQYEEKTNYHCRWASKLDDLLDQMGYRSIGSDRMRGLLISAWAQPEHMNNLKYIETRHIRTDTGWGNKGSVSVRFNLYGVGVVFVACDFTAGDENFPNRVREFEGTVRNQQYKTRHYHNVFDHNFVFCFGDLNFRLGGEQSCIFIKSSVNKGNFKELYKSDQLQWTRGMSIKLALMREQEPHFPPTCKFVEGTTEYDLTQRPAWCDRILYYFHTKHFSKQLELTQITYKSHGDYILSTHKPVSAEFRLIIPLDASREDDFPELTKEPLVMNDVMEKPLIEPEPLPKGKFIDAHAPKKRISRFKQMRMSGEEEV</sequence>
<dbReference type="SUPFAM" id="SSF56219">
    <property type="entry name" value="DNase I-like"/>
    <property type="match status" value="1"/>
</dbReference>
<dbReference type="InterPro" id="IPR000300">
    <property type="entry name" value="IPPc"/>
</dbReference>
<feature type="domain" description="Inositol polyphosphate-related phosphatase" evidence="1">
    <location>
        <begin position="22"/>
        <end position="324"/>
    </location>
</feature>
<keyword evidence="3" id="KW-1185">Reference proteome</keyword>
<accession>A0A1A9Z2D1</accession>
<dbReference type="GO" id="GO:0046856">
    <property type="term" value="P:phosphatidylinositol dephosphorylation"/>
    <property type="evidence" value="ECO:0007669"/>
    <property type="project" value="InterPro"/>
</dbReference>
<reference evidence="2" key="2">
    <citation type="submission" date="2020-05" db="UniProtKB">
        <authorList>
            <consortium name="EnsemblMetazoa"/>
        </authorList>
    </citation>
    <scope>IDENTIFICATION</scope>
    <source>
        <strain evidence="2">IAEA</strain>
    </source>
</reference>
<dbReference type="InterPro" id="IPR046985">
    <property type="entry name" value="IP5"/>
</dbReference>
<dbReference type="SMART" id="SM00128">
    <property type="entry name" value="IPPc"/>
    <property type="match status" value="1"/>
</dbReference>
<dbReference type="Gene3D" id="3.60.10.10">
    <property type="entry name" value="Endonuclease/exonuclease/phosphatase"/>
    <property type="match status" value="1"/>
</dbReference>
<dbReference type="GO" id="GO:0001726">
    <property type="term" value="C:ruffle"/>
    <property type="evidence" value="ECO:0007669"/>
    <property type="project" value="TreeGrafter"/>
</dbReference>
<dbReference type="VEuPathDB" id="VectorBase:GPAI001617"/>